<feature type="domain" description="Restriction endonuclease type IV Mrr" evidence="2">
    <location>
        <begin position="61"/>
        <end position="169"/>
    </location>
</feature>
<dbReference type="OrthoDB" id="9797274at2"/>
<dbReference type="InterPro" id="IPR052906">
    <property type="entry name" value="Type_IV_Methyl-Rstrct_Enzyme"/>
</dbReference>
<dbReference type="Proteomes" id="UP000282892">
    <property type="component" value="Chromosome"/>
</dbReference>
<protein>
    <recommendedName>
        <fullName evidence="2">Restriction endonuclease type IV Mrr domain-containing protein</fullName>
    </recommendedName>
</protein>
<gene>
    <name evidence="3" type="ORF">CHR53_15565</name>
</gene>
<dbReference type="Pfam" id="PF04471">
    <property type="entry name" value="Mrr_cat"/>
    <property type="match status" value="1"/>
</dbReference>
<feature type="transmembrane region" description="Helical" evidence="1">
    <location>
        <begin position="20"/>
        <end position="38"/>
    </location>
</feature>
<dbReference type="GO" id="GO:0009307">
    <property type="term" value="P:DNA restriction-modification system"/>
    <property type="evidence" value="ECO:0007669"/>
    <property type="project" value="InterPro"/>
</dbReference>
<dbReference type="PANTHER" id="PTHR30015">
    <property type="entry name" value="MRR RESTRICTION SYSTEM PROTEIN"/>
    <property type="match status" value="1"/>
</dbReference>
<evidence type="ECO:0000313" key="3">
    <source>
        <dbReference type="EMBL" id="AZU65000.1"/>
    </source>
</evidence>
<name>A0A3Q9QWT6_9BACI</name>
<sequence>MFFILIFIVNFIFFDLENLILILALFTLIAVIISDFRIKANRKRQREYEQKLLQSGIYQVDSMSGTTFEDYLATILKAKGYRVQQTPISGDYGADLILSTNGKKIAVQAKRYSDKVGIQAVQEIFSAKNYYGVDECWVITNSYFTAPAINLADSNDVKLIDRDQLVDWMLEEKNRTQIS</sequence>
<dbReference type="GO" id="GO:0015666">
    <property type="term" value="F:restriction endodeoxyribonuclease activity"/>
    <property type="evidence" value="ECO:0007669"/>
    <property type="project" value="TreeGrafter"/>
</dbReference>
<evidence type="ECO:0000256" key="1">
    <source>
        <dbReference type="SAM" id="Phobius"/>
    </source>
</evidence>
<dbReference type="SUPFAM" id="SSF52980">
    <property type="entry name" value="Restriction endonuclease-like"/>
    <property type="match status" value="1"/>
</dbReference>
<dbReference type="AlphaFoldDB" id="A0A3Q9QWT6"/>
<reference evidence="3 4" key="1">
    <citation type="submission" date="2017-07" db="EMBL/GenBank/DDBJ databases">
        <title>The complete genome sequence of Bacillus mesonae strain H20-5, an efficient strain improving plant abiotic stress resistance.</title>
        <authorList>
            <person name="Kim S.Y."/>
            <person name="Song H."/>
            <person name="Sang M.K."/>
            <person name="Weon H.-Y."/>
            <person name="Song J."/>
        </authorList>
    </citation>
    <scope>NUCLEOTIDE SEQUENCE [LARGE SCALE GENOMIC DNA]</scope>
    <source>
        <strain evidence="3 4">H20-5</strain>
    </source>
</reference>
<dbReference type="KEGG" id="nmk:CHR53_15565"/>
<keyword evidence="1" id="KW-0812">Transmembrane</keyword>
<dbReference type="Gene3D" id="3.40.1350.10">
    <property type="match status" value="1"/>
</dbReference>
<keyword evidence="4" id="KW-1185">Reference proteome</keyword>
<dbReference type="InterPro" id="IPR007560">
    <property type="entry name" value="Restrct_endonuc_IV_Mrr"/>
</dbReference>
<keyword evidence="1" id="KW-0472">Membrane</keyword>
<accession>A0A3Q9QWT6</accession>
<organism evidence="3 4">
    <name type="scientific">Neobacillus mesonae</name>
    <dbReference type="NCBI Taxonomy" id="1193713"/>
    <lineage>
        <taxon>Bacteria</taxon>
        <taxon>Bacillati</taxon>
        <taxon>Bacillota</taxon>
        <taxon>Bacilli</taxon>
        <taxon>Bacillales</taxon>
        <taxon>Bacillaceae</taxon>
        <taxon>Neobacillus</taxon>
    </lineage>
</organism>
<keyword evidence="1" id="KW-1133">Transmembrane helix</keyword>
<dbReference type="InterPro" id="IPR011856">
    <property type="entry name" value="tRNA_endonuc-like_dom_sf"/>
</dbReference>
<evidence type="ECO:0000259" key="2">
    <source>
        <dbReference type="Pfam" id="PF04471"/>
    </source>
</evidence>
<proteinExistence type="predicted"/>
<dbReference type="PANTHER" id="PTHR30015:SF6">
    <property type="entry name" value="SLL1429 PROTEIN"/>
    <property type="match status" value="1"/>
</dbReference>
<dbReference type="InterPro" id="IPR011335">
    <property type="entry name" value="Restrct_endonuc-II-like"/>
</dbReference>
<evidence type="ECO:0000313" key="4">
    <source>
        <dbReference type="Proteomes" id="UP000282892"/>
    </source>
</evidence>
<dbReference type="EMBL" id="CP022572">
    <property type="protein sequence ID" value="AZU65000.1"/>
    <property type="molecule type" value="Genomic_DNA"/>
</dbReference>
<dbReference type="GO" id="GO:0003677">
    <property type="term" value="F:DNA binding"/>
    <property type="evidence" value="ECO:0007669"/>
    <property type="project" value="InterPro"/>
</dbReference>